<feature type="signal peptide" evidence="1">
    <location>
        <begin position="1"/>
        <end position="21"/>
    </location>
</feature>
<name>A0A9R1T6B5_9HYME</name>
<dbReference type="AlphaFoldDB" id="A0A9R1T6B5"/>
<dbReference type="PANTHER" id="PTHR21253">
    <property type="entry name" value="F-BOX ONLY PROTEIN 11-RELATED"/>
    <property type="match status" value="1"/>
</dbReference>
<dbReference type="OrthoDB" id="8180611at2759"/>
<protein>
    <submittedName>
        <fullName evidence="3">Uncharacterized protein</fullName>
    </submittedName>
</protein>
<evidence type="ECO:0000313" key="2">
    <source>
        <dbReference type="Proteomes" id="UP000694866"/>
    </source>
</evidence>
<keyword evidence="1" id="KW-0732">Signal</keyword>
<dbReference type="Pfam" id="PF07841">
    <property type="entry name" value="DM4_12"/>
    <property type="match status" value="1"/>
</dbReference>
<dbReference type="GeneID" id="105267169"/>
<evidence type="ECO:0000256" key="1">
    <source>
        <dbReference type="SAM" id="SignalP"/>
    </source>
</evidence>
<feature type="chain" id="PRO_5040399326" evidence="1">
    <location>
        <begin position="22"/>
        <end position="205"/>
    </location>
</feature>
<evidence type="ECO:0000313" key="3">
    <source>
        <dbReference type="RefSeq" id="XP_011304129.1"/>
    </source>
</evidence>
<sequence length="205" mass="23432">MRAPSPAVISGLLGVINLVLADDRCHLTETDEKESMNPNRILSRSKRYLTFPQGSSFVLTLTGLKSIQVKEPTNWNLDLEFDMIWPIPSDTIKKIEKKPMKKFYTRLRRHKRDLYSNIEISLNRLGLPGKDCMLRTICEARAFLHPPGVSFIDDLLRVILSHGERYPGELDLYDAAYKSGESCGLQYKCPISLLQFLLNNHLVVQ</sequence>
<dbReference type="RefSeq" id="XP_011304129.1">
    <property type="nucleotide sequence ID" value="XM_011305827.1"/>
</dbReference>
<accession>A0A9R1T6B5</accession>
<keyword evidence="2" id="KW-1185">Reference proteome</keyword>
<dbReference type="PANTHER" id="PTHR21253:SF0">
    <property type="entry name" value="F-BOX ONLY PROTEIN 11-RELATED"/>
    <property type="match status" value="1"/>
</dbReference>
<reference evidence="3" key="1">
    <citation type="submission" date="2025-08" db="UniProtKB">
        <authorList>
            <consortium name="RefSeq"/>
        </authorList>
    </citation>
    <scope>IDENTIFICATION</scope>
    <source>
        <strain evidence="3">USDA-PBARC FA_bdor</strain>
        <tissue evidence="3">Whole organism</tissue>
    </source>
</reference>
<dbReference type="Proteomes" id="UP000694866">
    <property type="component" value="Unplaced"/>
</dbReference>
<dbReference type="SMART" id="SM00718">
    <property type="entry name" value="DM4_12"/>
    <property type="match status" value="1"/>
</dbReference>
<dbReference type="InterPro" id="IPR006631">
    <property type="entry name" value="DM4_12"/>
</dbReference>
<dbReference type="KEGG" id="fas:105267169"/>
<organism evidence="2 3">
    <name type="scientific">Fopius arisanus</name>
    <dbReference type="NCBI Taxonomy" id="64838"/>
    <lineage>
        <taxon>Eukaryota</taxon>
        <taxon>Metazoa</taxon>
        <taxon>Ecdysozoa</taxon>
        <taxon>Arthropoda</taxon>
        <taxon>Hexapoda</taxon>
        <taxon>Insecta</taxon>
        <taxon>Pterygota</taxon>
        <taxon>Neoptera</taxon>
        <taxon>Endopterygota</taxon>
        <taxon>Hymenoptera</taxon>
        <taxon>Apocrita</taxon>
        <taxon>Ichneumonoidea</taxon>
        <taxon>Braconidae</taxon>
        <taxon>Opiinae</taxon>
        <taxon>Fopius</taxon>
    </lineage>
</organism>
<proteinExistence type="predicted"/>
<gene>
    <name evidence="3" type="primary">LOC105267169</name>
</gene>